<keyword evidence="10" id="KW-1185">Reference proteome</keyword>
<evidence type="ECO:0000313" key="9">
    <source>
        <dbReference type="EMBL" id="UOB16162.1"/>
    </source>
</evidence>
<dbReference type="InterPro" id="IPR008969">
    <property type="entry name" value="CarboxyPept-like_regulatory"/>
</dbReference>
<evidence type="ECO:0000256" key="3">
    <source>
        <dbReference type="ARBA" id="ARBA00022452"/>
    </source>
</evidence>
<keyword evidence="6 7" id="KW-0998">Cell outer membrane</keyword>
<dbReference type="Gene3D" id="2.170.130.10">
    <property type="entry name" value="TonB-dependent receptor, plug domain"/>
    <property type="match status" value="1"/>
</dbReference>
<evidence type="ECO:0000256" key="7">
    <source>
        <dbReference type="PROSITE-ProRule" id="PRU01360"/>
    </source>
</evidence>
<reference evidence="9" key="1">
    <citation type="submission" date="2022-03" db="EMBL/GenBank/DDBJ databases">
        <title>Description of Abyssus ytuae gen. nov., sp. nov., a novel member of the family Flavobacteriaceae isolated from the sediment of Mariana Trench.</title>
        <authorList>
            <person name="Zhang J."/>
            <person name="Xu X."/>
        </authorList>
    </citation>
    <scope>NUCLEOTIDE SEQUENCE</scope>
    <source>
        <strain evidence="9">MT3330</strain>
    </source>
</reference>
<comment type="subcellular location">
    <subcellularLocation>
        <location evidence="1 7">Cell outer membrane</location>
        <topology evidence="1 7">Multi-pass membrane protein</topology>
    </subcellularLocation>
</comment>
<gene>
    <name evidence="9" type="ORF">MQE35_10480</name>
</gene>
<dbReference type="RefSeq" id="WP_255841326.1">
    <property type="nucleotide sequence ID" value="NZ_CP094358.1"/>
</dbReference>
<dbReference type="Proteomes" id="UP000831290">
    <property type="component" value="Chromosome"/>
</dbReference>
<evidence type="ECO:0000256" key="4">
    <source>
        <dbReference type="ARBA" id="ARBA00022692"/>
    </source>
</evidence>
<dbReference type="Gene3D" id="2.40.170.20">
    <property type="entry name" value="TonB-dependent receptor, beta-barrel domain"/>
    <property type="match status" value="1"/>
</dbReference>
<dbReference type="SUPFAM" id="SSF56935">
    <property type="entry name" value="Porins"/>
    <property type="match status" value="1"/>
</dbReference>
<dbReference type="Gene3D" id="2.60.40.1120">
    <property type="entry name" value="Carboxypeptidase-like, regulatory domain"/>
    <property type="match status" value="1"/>
</dbReference>
<evidence type="ECO:0000256" key="6">
    <source>
        <dbReference type="ARBA" id="ARBA00023237"/>
    </source>
</evidence>
<dbReference type="KEGG" id="fbm:MQE35_10480"/>
<dbReference type="InterPro" id="IPR023997">
    <property type="entry name" value="TonB-dep_OMP_SusC/RagA_CS"/>
</dbReference>
<dbReference type="NCBIfam" id="TIGR04057">
    <property type="entry name" value="SusC_RagA_signa"/>
    <property type="match status" value="1"/>
</dbReference>
<dbReference type="InterPro" id="IPR036942">
    <property type="entry name" value="Beta-barrel_TonB_sf"/>
</dbReference>
<accession>A0A9E6ZVU4</accession>
<keyword evidence="9" id="KW-0675">Receptor</keyword>
<keyword evidence="2 7" id="KW-0813">Transport</keyword>
<proteinExistence type="inferred from homology"/>
<comment type="similarity">
    <text evidence="7">Belongs to the TonB-dependent receptor family.</text>
</comment>
<dbReference type="PROSITE" id="PS52016">
    <property type="entry name" value="TONB_DEPENDENT_REC_3"/>
    <property type="match status" value="1"/>
</dbReference>
<dbReference type="NCBIfam" id="TIGR04056">
    <property type="entry name" value="OMP_RagA_SusC"/>
    <property type="match status" value="1"/>
</dbReference>
<evidence type="ECO:0000256" key="1">
    <source>
        <dbReference type="ARBA" id="ARBA00004571"/>
    </source>
</evidence>
<keyword evidence="5 7" id="KW-0472">Membrane</keyword>
<keyword evidence="4 7" id="KW-0812">Transmembrane</keyword>
<dbReference type="InterPro" id="IPR037066">
    <property type="entry name" value="Plug_dom_sf"/>
</dbReference>
<dbReference type="InterPro" id="IPR012910">
    <property type="entry name" value="Plug_dom"/>
</dbReference>
<protein>
    <submittedName>
        <fullName evidence="9">TonB-dependent receptor</fullName>
    </submittedName>
</protein>
<dbReference type="InterPro" id="IPR039426">
    <property type="entry name" value="TonB-dep_rcpt-like"/>
</dbReference>
<name>A0A9E6ZVU4_9FLAO</name>
<evidence type="ECO:0000313" key="10">
    <source>
        <dbReference type="Proteomes" id="UP000831290"/>
    </source>
</evidence>
<evidence type="ECO:0000256" key="5">
    <source>
        <dbReference type="ARBA" id="ARBA00023136"/>
    </source>
</evidence>
<organism evidence="9 10">
    <name type="scientific">Abyssalbus ytuae</name>
    <dbReference type="NCBI Taxonomy" id="2926907"/>
    <lineage>
        <taxon>Bacteria</taxon>
        <taxon>Pseudomonadati</taxon>
        <taxon>Bacteroidota</taxon>
        <taxon>Flavobacteriia</taxon>
        <taxon>Flavobacteriales</taxon>
        <taxon>Flavobacteriaceae</taxon>
        <taxon>Abyssalbus</taxon>
    </lineage>
</organism>
<evidence type="ECO:0000259" key="8">
    <source>
        <dbReference type="Pfam" id="PF07715"/>
    </source>
</evidence>
<sequence length="993" mass="109306">MNAQNISVSGMVSDNQGPLPGVSVVLKGTSNGAATDFDGNYVINVPSDGVLVFSFVGFITREIPVNGQSVINVILEEDLQQLDEVVVVGYGTMERQNVTGAIATVNVGEVSKAPVVNIVDALRGQVAGLQVVRNSGQPGSAPVFKIRGNNSLGASASGADRLDEVNQPIIVIDGVPQVGGNLSEFNPDDIESINVLKDAASASIYGSSGANGVVLITTKKGKAGRTQVSVSTSTGYVDLAQMPDIMNGDEFLKFKLDAVKAGDPNAAEPLVAGVLDDIEFANYLAGNEVDWLDQVTRTGIQNNLGLTVSGGSDLGTFYLNGNYVRETGPLIASDYKRYSVRFNGDLNVSDWLKVGARVQLSKSFSDQRTAIVGFGNDGVPSLSALIETSPFGNLFDENGSYSKFATRDQFAVNPLHKFNESELDVNVTRSYINPYVNINLAKGLTYTINSFAEDRKEFLGRFQSENFTDGADNVAQIRTRESTNYLIDNILNYRKDFGDHGLDITLIYGIQESQWTEINNQATKTAADQLGYWGIGTAPSETQTISNNSSDWGKAYFAGRLGYNYASRYSATFTLRRDTSSRFYGSNQVGYFPSISLAWNAHNENWWFGGEEFNQLKFRFSYGEMGNDNITPFSYQANTQDVLIPPGNTDTGLIPGEVAGNKDIKWETSQQLNIGLDFGLLNNRISGTVEWYKTTTKDVLLFQDIPGALNNGFTRYPSNIGETENEGVEVSLKGNIIQSEDFNWNMSVNWSTSKSTIVRLNQLSPDGEPLDDIANGWFIGQDFNEIYDFNYTGVWQLDETPDVTTFGATPQPGDPKFEDINGDGNIDFEDRTFLGNPTPDWYGGINNVFTYKNFELSVLFEIVEGVKRFNEIYQTYNSARQNRPVINYWTPDNPTNDYPRVGENGAMAGSGGTFHRAIFLEDASFVSLRNVSFSYSLPKVWLDRTFFDELKFSLSGNNLKYWTDYKNAYSPEVTNTDQYPISRTWALGVKVVF</sequence>
<dbReference type="InterPro" id="IPR023996">
    <property type="entry name" value="TonB-dep_OMP_SusC/RagA"/>
</dbReference>
<keyword evidence="3 7" id="KW-1134">Transmembrane beta strand</keyword>
<dbReference type="SUPFAM" id="SSF49464">
    <property type="entry name" value="Carboxypeptidase regulatory domain-like"/>
    <property type="match status" value="1"/>
</dbReference>
<dbReference type="EMBL" id="CP094358">
    <property type="protein sequence ID" value="UOB16162.1"/>
    <property type="molecule type" value="Genomic_DNA"/>
</dbReference>
<evidence type="ECO:0000256" key="2">
    <source>
        <dbReference type="ARBA" id="ARBA00022448"/>
    </source>
</evidence>
<dbReference type="Pfam" id="PF07715">
    <property type="entry name" value="Plug"/>
    <property type="match status" value="1"/>
</dbReference>
<dbReference type="AlphaFoldDB" id="A0A9E6ZVU4"/>
<dbReference type="GO" id="GO:0009279">
    <property type="term" value="C:cell outer membrane"/>
    <property type="evidence" value="ECO:0007669"/>
    <property type="project" value="UniProtKB-SubCell"/>
</dbReference>
<dbReference type="Pfam" id="PF13715">
    <property type="entry name" value="CarbopepD_reg_2"/>
    <property type="match status" value="1"/>
</dbReference>
<feature type="domain" description="TonB-dependent receptor plug" evidence="8">
    <location>
        <begin position="96"/>
        <end position="213"/>
    </location>
</feature>